<evidence type="ECO:0000313" key="2">
    <source>
        <dbReference type="Proteomes" id="UP001228113"/>
    </source>
</evidence>
<keyword evidence="2" id="KW-1185">Reference proteome</keyword>
<evidence type="ECO:0000313" key="1">
    <source>
        <dbReference type="EMBL" id="BDU78217.1"/>
    </source>
</evidence>
<protein>
    <submittedName>
        <fullName evidence="1">Uncharacterized protein</fullName>
    </submittedName>
</protein>
<dbReference type="KEGG" id="msea:METESE_31750"/>
<name>A0AA48KFD8_9BACT</name>
<proteinExistence type="predicted"/>
<organism evidence="1 2">
    <name type="scientific">Mesoterricola sediminis</name>
    <dbReference type="NCBI Taxonomy" id="2927980"/>
    <lineage>
        <taxon>Bacteria</taxon>
        <taxon>Pseudomonadati</taxon>
        <taxon>Acidobacteriota</taxon>
        <taxon>Holophagae</taxon>
        <taxon>Holophagales</taxon>
        <taxon>Holophagaceae</taxon>
        <taxon>Mesoterricola</taxon>
    </lineage>
</organism>
<reference evidence="1" key="1">
    <citation type="journal article" date="2023" name="Int. J. Syst. Evol. Microbiol.">
        <title>Mesoterricola silvestris gen. nov., sp. nov., Mesoterricola sediminis sp. nov., Geothrix oryzae sp. nov., Geothrix edaphica sp. nov., Geothrix rubra sp. nov., and Geothrix limicola sp. nov., six novel members of Acidobacteriota isolated from soils.</title>
        <authorList>
            <person name="Itoh H."/>
            <person name="Sugisawa Y."/>
            <person name="Mise K."/>
            <person name="Xu Z."/>
            <person name="Kuniyasu M."/>
            <person name="Ushijima N."/>
            <person name="Kawano K."/>
            <person name="Kobayashi E."/>
            <person name="Shiratori Y."/>
            <person name="Masuda Y."/>
            <person name="Senoo K."/>
        </authorList>
    </citation>
    <scope>NUCLEOTIDE SEQUENCE</scope>
    <source>
        <strain evidence="1">W786</strain>
    </source>
</reference>
<accession>A0AA48KFD8</accession>
<dbReference type="Proteomes" id="UP001228113">
    <property type="component" value="Chromosome"/>
</dbReference>
<dbReference type="AlphaFoldDB" id="A0AA48KFD8"/>
<sequence length="256" mass="28117">MARRQRARGAGIRNGGSDLCLRWPPPWFKGGSPFSVLVRRSPSFSLSPGFEMVPDQPNPIKAIGDHQGQGTLPIEPGIAVGPVNPAIRAGRKDRVKVAVDSKDQADPLDLFDSEDRIRPEEPTALIRIQLPCVCHVVEDAESWRREALDISLGQLGERFGRPGEPFFWVLVSRILWLRLSLRLRFHKSFSARSFHSFAVPGSQAFKQACFHSGSLLLPPGTCLQMAGQKVLFDLFKVGGNPGAFLGTGPVRLHAVP</sequence>
<dbReference type="EMBL" id="AP027081">
    <property type="protein sequence ID" value="BDU78217.1"/>
    <property type="molecule type" value="Genomic_DNA"/>
</dbReference>
<gene>
    <name evidence="1" type="ORF">METESE_31750</name>
</gene>